<comment type="caution">
    <text evidence="1">The sequence shown here is derived from an EMBL/GenBank/DDBJ whole genome shotgun (WGS) entry which is preliminary data.</text>
</comment>
<organism evidence="1 2">
    <name type="scientific">Portunus trituberculatus</name>
    <name type="common">Swimming crab</name>
    <name type="synonym">Neptunus trituberculatus</name>
    <dbReference type="NCBI Taxonomy" id="210409"/>
    <lineage>
        <taxon>Eukaryota</taxon>
        <taxon>Metazoa</taxon>
        <taxon>Ecdysozoa</taxon>
        <taxon>Arthropoda</taxon>
        <taxon>Crustacea</taxon>
        <taxon>Multicrustacea</taxon>
        <taxon>Malacostraca</taxon>
        <taxon>Eumalacostraca</taxon>
        <taxon>Eucarida</taxon>
        <taxon>Decapoda</taxon>
        <taxon>Pleocyemata</taxon>
        <taxon>Brachyura</taxon>
        <taxon>Eubrachyura</taxon>
        <taxon>Portunoidea</taxon>
        <taxon>Portunidae</taxon>
        <taxon>Portuninae</taxon>
        <taxon>Portunus</taxon>
    </lineage>
</organism>
<protein>
    <submittedName>
        <fullName evidence="1">Uncharacterized protein</fullName>
    </submittedName>
</protein>
<gene>
    <name evidence="1" type="ORF">E2C01_051028</name>
</gene>
<reference evidence="1 2" key="1">
    <citation type="submission" date="2019-05" db="EMBL/GenBank/DDBJ databases">
        <title>Another draft genome of Portunus trituberculatus and its Hox gene families provides insights of decapod evolution.</title>
        <authorList>
            <person name="Jeong J.-H."/>
            <person name="Song I."/>
            <person name="Kim S."/>
            <person name="Choi T."/>
            <person name="Kim D."/>
            <person name="Ryu S."/>
            <person name="Kim W."/>
        </authorList>
    </citation>
    <scope>NUCLEOTIDE SEQUENCE [LARGE SCALE GENOMIC DNA]</scope>
    <source>
        <tissue evidence="1">Muscle</tissue>
    </source>
</reference>
<name>A0A5B7GIG3_PORTR</name>
<dbReference type="EMBL" id="VSRR010014472">
    <property type="protein sequence ID" value="MPC57057.1"/>
    <property type="molecule type" value="Genomic_DNA"/>
</dbReference>
<keyword evidence="2" id="KW-1185">Reference proteome</keyword>
<evidence type="ECO:0000313" key="2">
    <source>
        <dbReference type="Proteomes" id="UP000324222"/>
    </source>
</evidence>
<proteinExistence type="predicted"/>
<accession>A0A5B7GIG3</accession>
<evidence type="ECO:0000313" key="1">
    <source>
        <dbReference type="EMBL" id="MPC57057.1"/>
    </source>
</evidence>
<dbReference type="Proteomes" id="UP000324222">
    <property type="component" value="Unassembled WGS sequence"/>
</dbReference>
<sequence>MMKPGTSKTFQEYADTVFAPYISSELQKTDRFDLVWDVYLPDSLKATAREKREKAPGRELCPRL</sequence>
<dbReference type="AlphaFoldDB" id="A0A5B7GIG3"/>